<name>X1LBH4_9ZZZZ</name>
<evidence type="ECO:0000313" key="1">
    <source>
        <dbReference type="EMBL" id="GAI03206.1"/>
    </source>
</evidence>
<reference evidence="1" key="1">
    <citation type="journal article" date="2014" name="Front. Microbiol.">
        <title>High frequency of phylogenetically diverse reductive dehalogenase-homologous genes in deep subseafloor sedimentary metagenomes.</title>
        <authorList>
            <person name="Kawai M."/>
            <person name="Futagami T."/>
            <person name="Toyoda A."/>
            <person name="Takaki Y."/>
            <person name="Nishi S."/>
            <person name="Hori S."/>
            <person name="Arai W."/>
            <person name="Tsubouchi T."/>
            <person name="Morono Y."/>
            <person name="Uchiyama I."/>
            <person name="Ito T."/>
            <person name="Fujiyama A."/>
            <person name="Inagaki F."/>
            <person name="Takami H."/>
        </authorList>
    </citation>
    <scope>NUCLEOTIDE SEQUENCE</scope>
    <source>
        <strain evidence="1">Expedition CK06-06</strain>
    </source>
</reference>
<gene>
    <name evidence="1" type="ORF">S06H3_21067</name>
</gene>
<sequence>MKLRLLFLLMIGFATAVATALNAGGGANYHQGITLTAVLDTADTTDDQYVQFSKTIGLEAQAFRFRLPAVKGRIMVSPAAQTYHGFGLKDSCKIRLLTSRQGEIRVLDSVFQAGLPCSLRVAIDSAEDTLIFTDLYLDIWIVDSTSDSIFTVTYP</sequence>
<proteinExistence type="predicted"/>
<feature type="non-terminal residue" evidence="1">
    <location>
        <position position="155"/>
    </location>
</feature>
<dbReference type="EMBL" id="BARV01011004">
    <property type="protein sequence ID" value="GAI03206.1"/>
    <property type="molecule type" value="Genomic_DNA"/>
</dbReference>
<protein>
    <submittedName>
        <fullName evidence="1">Uncharacterized protein</fullName>
    </submittedName>
</protein>
<comment type="caution">
    <text evidence="1">The sequence shown here is derived from an EMBL/GenBank/DDBJ whole genome shotgun (WGS) entry which is preliminary data.</text>
</comment>
<accession>X1LBH4</accession>
<dbReference type="AlphaFoldDB" id="X1LBH4"/>
<organism evidence="1">
    <name type="scientific">marine sediment metagenome</name>
    <dbReference type="NCBI Taxonomy" id="412755"/>
    <lineage>
        <taxon>unclassified sequences</taxon>
        <taxon>metagenomes</taxon>
        <taxon>ecological metagenomes</taxon>
    </lineage>
</organism>